<gene>
    <name evidence="9" type="ORF">B7R76_06490</name>
</gene>
<evidence type="ECO:0000256" key="7">
    <source>
        <dbReference type="ARBA" id="ARBA00023136"/>
    </source>
</evidence>
<dbReference type="Proteomes" id="UP000236394">
    <property type="component" value="Unassembled WGS sequence"/>
</dbReference>
<dbReference type="CDD" id="cd03257">
    <property type="entry name" value="ABC_NikE_OppD_transporters"/>
    <property type="match status" value="2"/>
</dbReference>
<dbReference type="RefSeq" id="WP_102892675.1">
    <property type="nucleotide sequence ID" value="NZ_NBZD01000004.1"/>
</dbReference>
<feature type="domain" description="ABC transporter" evidence="8">
    <location>
        <begin position="383"/>
        <end position="630"/>
    </location>
</feature>
<dbReference type="EMBL" id="NBZD01000004">
    <property type="protein sequence ID" value="PNH17980.1"/>
    <property type="molecule type" value="Genomic_DNA"/>
</dbReference>
<keyword evidence="3" id="KW-0813">Transport</keyword>
<dbReference type="FunFam" id="3.40.50.300:FF:000016">
    <property type="entry name" value="Oligopeptide ABC transporter ATP-binding component"/>
    <property type="match status" value="1"/>
</dbReference>
<evidence type="ECO:0000256" key="2">
    <source>
        <dbReference type="ARBA" id="ARBA00005417"/>
    </source>
</evidence>
<dbReference type="GO" id="GO:0005886">
    <property type="term" value="C:plasma membrane"/>
    <property type="evidence" value="ECO:0007669"/>
    <property type="project" value="UniProtKB-SubCell"/>
</dbReference>
<comment type="caution">
    <text evidence="9">The sequence shown here is derived from an EMBL/GenBank/DDBJ whole genome shotgun (WGS) entry which is preliminary data.</text>
</comment>
<evidence type="ECO:0000313" key="10">
    <source>
        <dbReference type="Proteomes" id="UP000236394"/>
    </source>
</evidence>
<keyword evidence="5" id="KW-0547">Nucleotide-binding</keyword>
<dbReference type="InterPro" id="IPR003593">
    <property type="entry name" value="AAA+_ATPase"/>
</dbReference>
<dbReference type="PANTHER" id="PTHR43297">
    <property type="entry name" value="OLIGOPEPTIDE TRANSPORT ATP-BINDING PROTEIN APPD"/>
    <property type="match status" value="1"/>
</dbReference>
<reference evidence="10" key="1">
    <citation type="submission" date="2017-04" db="EMBL/GenBank/DDBJ databases">
        <authorList>
            <person name="Bumgarner R.E."/>
            <person name="Fredricks D.N."/>
            <person name="Srinivasan S."/>
        </authorList>
    </citation>
    <scope>NUCLEOTIDE SEQUENCE [LARGE SCALE GENOMIC DNA]</scope>
    <source>
        <strain evidence="10">KA00405</strain>
    </source>
</reference>
<evidence type="ECO:0000256" key="1">
    <source>
        <dbReference type="ARBA" id="ARBA00004202"/>
    </source>
</evidence>
<dbReference type="InterPro" id="IPR017871">
    <property type="entry name" value="ABC_transporter-like_CS"/>
</dbReference>
<evidence type="ECO:0000256" key="6">
    <source>
        <dbReference type="ARBA" id="ARBA00022840"/>
    </source>
</evidence>
<dbReference type="GO" id="GO:0016887">
    <property type="term" value="F:ATP hydrolysis activity"/>
    <property type="evidence" value="ECO:0007669"/>
    <property type="project" value="InterPro"/>
</dbReference>
<evidence type="ECO:0000259" key="8">
    <source>
        <dbReference type="PROSITE" id="PS50893"/>
    </source>
</evidence>
<dbReference type="PROSITE" id="PS00211">
    <property type="entry name" value="ABC_TRANSPORTER_1"/>
    <property type="match status" value="2"/>
</dbReference>
<keyword evidence="6 9" id="KW-0067">ATP-binding</keyword>
<dbReference type="AlphaFoldDB" id="A0A2J8AZM8"/>
<name>A0A2J8AZM8_9FIRM</name>
<dbReference type="GO" id="GO:0005524">
    <property type="term" value="F:ATP binding"/>
    <property type="evidence" value="ECO:0007669"/>
    <property type="project" value="UniProtKB-KW"/>
</dbReference>
<evidence type="ECO:0000256" key="3">
    <source>
        <dbReference type="ARBA" id="ARBA00022448"/>
    </source>
</evidence>
<dbReference type="PANTHER" id="PTHR43297:SF2">
    <property type="entry name" value="DIPEPTIDE TRANSPORT ATP-BINDING PROTEIN DPPD"/>
    <property type="match status" value="1"/>
</dbReference>
<proteinExistence type="inferred from homology"/>
<dbReference type="NCBIfam" id="TIGR01727">
    <property type="entry name" value="oligo_HPY"/>
    <property type="match status" value="1"/>
</dbReference>
<keyword evidence="4" id="KW-1003">Cell membrane</keyword>
<evidence type="ECO:0000256" key="4">
    <source>
        <dbReference type="ARBA" id="ARBA00022475"/>
    </source>
</evidence>
<dbReference type="InterPro" id="IPR027417">
    <property type="entry name" value="P-loop_NTPase"/>
</dbReference>
<organism evidence="9 10">
    <name type="scientific">Mageeibacillus indolicus</name>
    <dbReference type="NCBI Taxonomy" id="884684"/>
    <lineage>
        <taxon>Bacteria</taxon>
        <taxon>Bacillati</taxon>
        <taxon>Bacillota</taxon>
        <taxon>Clostridia</taxon>
        <taxon>Eubacteriales</taxon>
        <taxon>Oscillospiraceae</taxon>
        <taxon>Mageeibacillus</taxon>
    </lineage>
</organism>
<dbReference type="InterPro" id="IPR013563">
    <property type="entry name" value="Oligopep_ABC_C"/>
</dbReference>
<dbReference type="InterPro" id="IPR050388">
    <property type="entry name" value="ABC_Ni/Peptide_Import"/>
</dbReference>
<dbReference type="Gene3D" id="3.40.50.300">
    <property type="entry name" value="P-loop containing nucleotide triphosphate hydrolases"/>
    <property type="match status" value="2"/>
</dbReference>
<dbReference type="Pfam" id="PF00005">
    <property type="entry name" value="ABC_tran"/>
    <property type="match status" value="2"/>
</dbReference>
<evidence type="ECO:0000256" key="5">
    <source>
        <dbReference type="ARBA" id="ARBA00022741"/>
    </source>
</evidence>
<accession>A0A2J8AZM8</accession>
<sequence length="644" mass="71030">MEKILSLKNLSVTIPTPVGRVEAVRNVSLDLNPGEVLALVGESGCGKSMLCKSVLKLLPEKAVVSGQIILKGKEITACSEREMQCLRGKDLTMVFQDPMLSLDPTMTVGAQIAEVITCHDKSLRGKALMSRVHQLLAEVGIDRAEERAKLYPYHFSGGMRQRVVVAMALAGNPQVLLADEPTTALDATVQAQILELLRRIARENNMATILVSHDLGVVSELADRIAIMYAGKVIEVGQTAEILFCPAHPYTQGLLKSLPAMSQRGKFLTTIPGMPPSLINLPQVDAFAPRNPRAMYIDYYREPPMFEITPTHLAATWLLDPRAPKIEAQAGLGLAENMDGSVNDGRVTYNVLKHKFDRVQGQAQAQGQSDHSQGQAREDTAILQVENLTHYYYLNRKNSVAAVADLSLVIHRGEIFGLVGESGSGKSTVAKCIMNICHPTAGKIIFNGIDLSDRHIRRKNKAYIQQKCQLIFQDSASGLNQKMTVEDIITEPLVVQKLKPRRGTLRAEAEFQLEVVGLGREYLFKHPYELSGGQRQRVGIARALVTEPELLVADEPIASLDVSIQAQIVNLFRHLRDEHGFSILFIAHDLSMVKYLCDQVGVLREGHLVECGPTEEIFNAPKHPYTRTLIGSVPKFLMKGTVYE</sequence>
<dbReference type="NCBIfam" id="NF008453">
    <property type="entry name" value="PRK11308.1"/>
    <property type="match status" value="2"/>
</dbReference>
<evidence type="ECO:0000313" key="9">
    <source>
        <dbReference type="EMBL" id="PNH17980.1"/>
    </source>
</evidence>
<feature type="domain" description="ABC transporter" evidence="8">
    <location>
        <begin position="5"/>
        <end position="255"/>
    </location>
</feature>
<dbReference type="GO" id="GO:0015833">
    <property type="term" value="P:peptide transport"/>
    <property type="evidence" value="ECO:0007669"/>
    <property type="project" value="InterPro"/>
</dbReference>
<dbReference type="PROSITE" id="PS50893">
    <property type="entry name" value="ABC_TRANSPORTER_2"/>
    <property type="match status" value="2"/>
</dbReference>
<protein>
    <submittedName>
        <fullName evidence="9">Glutathione ABC transporter ATP-binding protein</fullName>
    </submittedName>
</protein>
<dbReference type="InterPro" id="IPR003439">
    <property type="entry name" value="ABC_transporter-like_ATP-bd"/>
</dbReference>
<comment type="similarity">
    <text evidence="2">Belongs to the ABC transporter superfamily.</text>
</comment>
<keyword evidence="7" id="KW-0472">Membrane</keyword>
<dbReference type="SMART" id="SM00382">
    <property type="entry name" value="AAA"/>
    <property type="match status" value="2"/>
</dbReference>
<dbReference type="Pfam" id="PF08352">
    <property type="entry name" value="oligo_HPY"/>
    <property type="match status" value="2"/>
</dbReference>
<dbReference type="SUPFAM" id="SSF52540">
    <property type="entry name" value="P-loop containing nucleoside triphosphate hydrolases"/>
    <property type="match status" value="2"/>
</dbReference>
<comment type="subcellular location">
    <subcellularLocation>
        <location evidence="1">Cell membrane</location>
        <topology evidence="1">Peripheral membrane protein</topology>
    </subcellularLocation>
</comment>